<protein>
    <submittedName>
        <fullName evidence="2">Phosphatidate cytidylyltransferase</fullName>
    </submittedName>
</protein>
<keyword evidence="2" id="KW-0808">Transferase</keyword>
<dbReference type="KEGG" id="mrc:R6Y96_10270"/>
<accession>A0AAX4FUP8</accession>
<gene>
    <name evidence="2" type="ORF">R6Y96_10270</name>
</gene>
<reference evidence="2 3" key="1">
    <citation type="submission" date="2023-10" db="EMBL/GenBank/DDBJ databases">
        <title>The complete genome sequence of Methanoculleus receptaculi DSM 18860.</title>
        <authorList>
            <person name="Lai S.-J."/>
            <person name="You Y.-T."/>
            <person name="Chen S.-C."/>
        </authorList>
    </citation>
    <scope>NUCLEOTIDE SEQUENCE [LARGE SCALE GENOMIC DNA]</scope>
    <source>
        <strain evidence="2 3">DSM 18860</strain>
    </source>
</reference>
<dbReference type="GeneID" id="85733545"/>
<dbReference type="Proteomes" id="UP001305652">
    <property type="component" value="Chromosome"/>
</dbReference>
<proteinExistence type="predicted"/>
<feature type="transmembrane region" description="Helical" evidence="1">
    <location>
        <begin position="29"/>
        <end position="48"/>
    </location>
</feature>
<organism evidence="2 3">
    <name type="scientific">Methanoculleus receptaculi</name>
    <dbReference type="NCBI Taxonomy" id="394967"/>
    <lineage>
        <taxon>Archaea</taxon>
        <taxon>Methanobacteriati</taxon>
        <taxon>Methanobacteriota</taxon>
        <taxon>Stenosarchaea group</taxon>
        <taxon>Methanomicrobia</taxon>
        <taxon>Methanomicrobiales</taxon>
        <taxon>Methanomicrobiaceae</taxon>
        <taxon>Methanoculleus</taxon>
    </lineage>
</organism>
<name>A0AAX4FUP8_9EURY</name>
<dbReference type="PANTHER" id="PTHR31303:SF1">
    <property type="entry name" value="CTP-DEPENDENT DIACYLGLYCEROL KINASE 1"/>
    <property type="match status" value="1"/>
</dbReference>
<feature type="transmembrane region" description="Helical" evidence="1">
    <location>
        <begin position="7"/>
        <end position="23"/>
    </location>
</feature>
<evidence type="ECO:0000313" key="3">
    <source>
        <dbReference type="Proteomes" id="UP001305652"/>
    </source>
</evidence>
<dbReference type="GO" id="GO:0004143">
    <property type="term" value="F:ATP-dependent diacylglycerol kinase activity"/>
    <property type="evidence" value="ECO:0007669"/>
    <property type="project" value="InterPro"/>
</dbReference>
<keyword evidence="2" id="KW-0548">Nucleotidyltransferase</keyword>
<dbReference type="PANTHER" id="PTHR31303">
    <property type="entry name" value="CTP-DEPENDENT DIACYLGLYCEROL KINASE 1"/>
    <property type="match status" value="1"/>
</dbReference>
<dbReference type="EMBL" id="CP137642">
    <property type="protein sequence ID" value="WOX57658.1"/>
    <property type="molecule type" value="Genomic_DNA"/>
</dbReference>
<feature type="transmembrane region" description="Helical" evidence="1">
    <location>
        <begin position="127"/>
        <end position="158"/>
    </location>
</feature>
<keyword evidence="3" id="KW-1185">Reference proteome</keyword>
<feature type="transmembrane region" description="Helical" evidence="1">
    <location>
        <begin position="69"/>
        <end position="88"/>
    </location>
</feature>
<keyword evidence="1" id="KW-0472">Membrane</keyword>
<dbReference type="PROSITE" id="PS51257">
    <property type="entry name" value="PROKAR_LIPOPROTEIN"/>
    <property type="match status" value="1"/>
</dbReference>
<evidence type="ECO:0000313" key="2">
    <source>
        <dbReference type="EMBL" id="WOX57658.1"/>
    </source>
</evidence>
<feature type="transmembrane region" description="Helical" evidence="1">
    <location>
        <begin position="94"/>
        <end position="115"/>
    </location>
</feature>
<keyword evidence="1" id="KW-0812">Transmembrane</keyword>
<keyword evidence="1" id="KW-1133">Transmembrane helix</keyword>
<evidence type="ECO:0000256" key="1">
    <source>
        <dbReference type="SAM" id="Phobius"/>
    </source>
</evidence>
<dbReference type="GO" id="GO:0016779">
    <property type="term" value="F:nucleotidyltransferase activity"/>
    <property type="evidence" value="ECO:0007669"/>
    <property type="project" value="UniProtKB-KW"/>
</dbReference>
<sequence length="182" mass="19450">MNEPLRKAVHLIFGLAIACFILFSERKLALYALVIALFLGFILSDALSRGYTIPGVSKIIATLERRDVLPGKGALFFALGALFSLTFFPKEVTFIGLVVLALLDSVTTLVGLRFGRTRIYNHKSIEATLAGFAATTAALLFLIPAHAAILTSAAAAFAELVSPVDDNLIVPAVVCIVLTVLF</sequence>
<dbReference type="RefSeq" id="WP_318621361.1">
    <property type="nucleotide sequence ID" value="NZ_CP137642.1"/>
</dbReference>
<dbReference type="AlphaFoldDB" id="A0AAX4FUP8"/>
<dbReference type="InterPro" id="IPR037997">
    <property type="entry name" value="Dgk1-like"/>
</dbReference>